<name>A0AAT9HH52_9ACTN</name>
<proteinExistence type="predicted"/>
<reference evidence="1" key="1">
    <citation type="submission" date="2024-06" db="EMBL/GenBank/DDBJ databases">
        <authorList>
            <consortium name="consrtm"/>
            <person name="Uemura M."/>
            <person name="Terahara T."/>
        </authorList>
    </citation>
    <scope>NUCLEOTIDE SEQUENCE</scope>
    <source>
        <strain evidence="1">KM77-8</strain>
    </source>
</reference>
<protein>
    <submittedName>
        <fullName evidence="1">Uncharacterized protein</fullName>
    </submittedName>
</protein>
<dbReference type="AlphaFoldDB" id="A0AAT9HH52"/>
<sequence length="149" mass="16110">MAAEVAVGRLDALTGEVRALYLESAVYQCLDEPSEIRELLRHPDVRWALAEVRVGLAEAGMLRATLLGPNRAARRRVTVLRKAFPLPSSRHGLTDDRKLIAVALHGKPALRTLVPRFALRAGLTERVSLRNKGLRHSAGGGTYGSGGSP</sequence>
<reference evidence="1" key="2">
    <citation type="submission" date="2024-07" db="EMBL/GenBank/DDBJ databases">
        <title>Streptomyces haneummycinica sp. nov., a new antibiotic-producing actinobacterium isolated from marine sediment.</title>
        <authorList>
            <person name="Uemura M."/>
            <person name="Hamada M."/>
            <person name="Hirano S."/>
            <person name="Kobayashi K."/>
            <person name="Ohshiro T."/>
            <person name="Kobayashi T."/>
            <person name="Terahara T."/>
        </authorList>
    </citation>
    <scope>NUCLEOTIDE SEQUENCE</scope>
    <source>
        <strain evidence="1">KM77-8</strain>
    </source>
</reference>
<dbReference type="EMBL" id="AP035768">
    <property type="protein sequence ID" value="BFO16693.1"/>
    <property type="molecule type" value="Genomic_DNA"/>
</dbReference>
<gene>
    <name evidence="1" type="ORF">SHKM778_30810</name>
</gene>
<accession>A0AAT9HH52</accession>
<organism evidence="1">
    <name type="scientific">Streptomyces haneummycinicus</name>
    <dbReference type="NCBI Taxonomy" id="3074435"/>
    <lineage>
        <taxon>Bacteria</taxon>
        <taxon>Bacillati</taxon>
        <taxon>Actinomycetota</taxon>
        <taxon>Actinomycetes</taxon>
        <taxon>Kitasatosporales</taxon>
        <taxon>Streptomycetaceae</taxon>
        <taxon>Streptomyces</taxon>
    </lineage>
</organism>
<evidence type="ECO:0000313" key="1">
    <source>
        <dbReference type="EMBL" id="BFO16693.1"/>
    </source>
</evidence>